<feature type="compositionally biased region" description="Low complexity" evidence="1">
    <location>
        <begin position="75"/>
        <end position="86"/>
    </location>
</feature>
<evidence type="ECO:0000313" key="2">
    <source>
        <dbReference type="EMBL" id="CAF9932922.1"/>
    </source>
</evidence>
<proteinExistence type="predicted"/>
<dbReference type="OrthoDB" id="2420947at2759"/>
<keyword evidence="3" id="KW-1185">Reference proteome</keyword>
<sequence>MVQTSSSTGSGSNQAHAHSSSSSGRQKRISLTKVRRDASVELDDETSDSIYSESGSDSDDDEEQNATTSRKRARSSSSTSIEQTSTHPTKYTKLKPETRQIEATVIENKWRNTTSAAQAKVKTVLSLVERPVINANREPERRKEAQASLAALSRIMETRLPHVPFPPETKEWHFDYEAILRSNRDLERQVAAAKHSGMLAQAEIVKEQRLLEAAEAELEDLEKNARAEQRARIQRERGTPQIWATPEEPKSDDASHIGLQKSTTRPVNSIDSQEETSPFVKELQNHLEGIEDNIAQVIKISDSVDRTSNILSLVTRSIDV</sequence>
<accession>A0A8H3FXP8</accession>
<evidence type="ECO:0000256" key="1">
    <source>
        <dbReference type="SAM" id="MobiDB-lite"/>
    </source>
</evidence>
<dbReference type="Proteomes" id="UP000664169">
    <property type="component" value="Unassembled WGS sequence"/>
</dbReference>
<name>A0A8H3FXP8_9LECA</name>
<protein>
    <submittedName>
        <fullName evidence="2">Uncharacterized protein</fullName>
    </submittedName>
</protein>
<organism evidence="2 3">
    <name type="scientific">Gomphillus americanus</name>
    <dbReference type="NCBI Taxonomy" id="1940652"/>
    <lineage>
        <taxon>Eukaryota</taxon>
        <taxon>Fungi</taxon>
        <taxon>Dikarya</taxon>
        <taxon>Ascomycota</taxon>
        <taxon>Pezizomycotina</taxon>
        <taxon>Lecanoromycetes</taxon>
        <taxon>OSLEUM clade</taxon>
        <taxon>Ostropomycetidae</taxon>
        <taxon>Ostropales</taxon>
        <taxon>Graphidaceae</taxon>
        <taxon>Gomphilloideae</taxon>
        <taxon>Gomphillus</taxon>
    </lineage>
</organism>
<dbReference type="AlphaFoldDB" id="A0A8H3FXP8"/>
<feature type="compositionally biased region" description="Low complexity" evidence="1">
    <location>
        <begin position="1"/>
        <end position="24"/>
    </location>
</feature>
<feature type="region of interest" description="Disordered" evidence="1">
    <location>
        <begin position="1"/>
        <end position="96"/>
    </location>
</feature>
<dbReference type="Pfam" id="PF13094">
    <property type="entry name" value="CENP-Q"/>
    <property type="match status" value="1"/>
</dbReference>
<dbReference type="InterPro" id="IPR025212">
    <property type="entry name" value="CAD_CENP-Q"/>
</dbReference>
<gene>
    <name evidence="2" type="ORF">GOMPHAMPRED_006704</name>
</gene>
<feature type="compositionally biased region" description="Basic and acidic residues" evidence="1">
    <location>
        <begin position="229"/>
        <end position="238"/>
    </location>
</feature>
<reference evidence="2" key="1">
    <citation type="submission" date="2021-03" db="EMBL/GenBank/DDBJ databases">
        <authorList>
            <person name="Tagirdzhanova G."/>
        </authorList>
    </citation>
    <scope>NUCLEOTIDE SEQUENCE</scope>
</reference>
<comment type="caution">
    <text evidence="2">The sequence shown here is derived from an EMBL/GenBank/DDBJ whole genome shotgun (WGS) entry which is preliminary data.</text>
</comment>
<evidence type="ECO:0000313" key="3">
    <source>
        <dbReference type="Proteomes" id="UP000664169"/>
    </source>
</evidence>
<feature type="region of interest" description="Disordered" evidence="1">
    <location>
        <begin position="229"/>
        <end position="257"/>
    </location>
</feature>
<dbReference type="EMBL" id="CAJPDQ010000049">
    <property type="protein sequence ID" value="CAF9932922.1"/>
    <property type="molecule type" value="Genomic_DNA"/>
</dbReference>